<dbReference type="KEGG" id="vg:55412261"/>
<keyword evidence="2" id="KW-1185">Reference proteome</keyword>
<dbReference type="GeneID" id="55412261"/>
<dbReference type="Proteomes" id="UP000504913">
    <property type="component" value="Segment"/>
</dbReference>
<protein>
    <submittedName>
        <fullName evidence="1">Uncharacterized protein</fullName>
    </submittedName>
</protein>
<proteinExistence type="predicted"/>
<dbReference type="EMBL" id="AP013546">
    <property type="protein sequence ID" value="BAQ94369.1"/>
    <property type="molecule type" value="Genomic_DNA"/>
</dbReference>
<name>A0A6S4P8L6_9CAUD</name>
<organism evidence="1 2">
    <name type="scientific">uncultured phage_MedDCM-OCT-S37-C6</name>
    <dbReference type="NCBI Taxonomy" id="2740804"/>
    <lineage>
        <taxon>Viruses</taxon>
        <taxon>Duplodnaviria</taxon>
        <taxon>Heunggongvirae</taxon>
        <taxon>Uroviricota</taxon>
        <taxon>Caudoviricetes</taxon>
        <taxon>Autographivirales</taxon>
        <taxon>Oinezvirus</taxon>
        <taxon>Oinezvirus S37C6</taxon>
    </lineage>
</organism>
<evidence type="ECO:0000313" key="1">
    <source>
        <dbReference type="EMBL" id="BAQ94369.1"/>
    </source>
</evidence>
<accession>A0A6S4P8L6</accession>
<evidence type="ECO:0000313" key="2">
    <source>
        <dbReference type="Proteomes" id="UP000504913"/>
    </source>
</evidence>
<dbReference type="RefSeq" id="YP_009777625.1">
    <property type="nucleotide sequence ID" value="NC_047700.1"/>
</dbReference>
<reference evidence="1 2" key="1">
    <citation type="journal article" date="2013" name="PLoS Genet.">
        <title>Expanding the Marine Virosphere Using Metagenomics.</title>
        <authorList>
            <person name="Mizuno C.M."/>
            <person name="Rodriguez-Valera F."/>
            <person name="Kimes N.E."/>
            <person name="Ghai R."/>
        </authorList>
    </citation>
    <scope>NUCLEOTIDE SEQUENCE [LARGE SCALE GENOMIC DNA]</scope>
    <source>
        <strain evidence="1">UvMED-CGR-C79-MedDCM-OCT-S37-C6</strain>
    </source>
</reference>
<sequence>MIRCCDYKGGRLYVTGIVYGSPDVRWHLCEQRPNCDALIAESIDKAEIEALRKLLDR</sequence>